<dbReference type="eggNOG" id="COG3514">
    <property type="taxonomic scope" value="Bacteria"/>
</dbReference>
<dbReference type="Proteomes" id="UP000054051">
    <property type="component" value="Unassembled WGS sequence"/>
</dbReference>
<name>G2JA43_9BURK</name>
<accession>G2JA43</accession>
<reference evidence="1 2" key="1">
    <citation type="submission" date="2011-08" db="EMBL/GenBank/DDBJ databases">
        <title>The genome of the obligate endobacterium of an arbuscular mycorrhizal fungus reveals an interphylum network of nutritional interactions.</title>
        <authorList>
            <person name="Ghignone S."/>
            <person name="Salvioli A."/>
            <person name="Anca I."/>
            <person name="Lumini E."/>
            <person name="Ortu G."/>
            <person name="Petiti L."/>
            <person name="Cruveiller S."/>
            <person name="Bianciotto V."/>
            <person name="Piffanelli P."/>
            <person name="Lanfranco L."/>
            <person name="Bonfante P."/>
        </authorList>
    </citation>
    <scope>NUCLEOTIDE SEQUENCE [LARGE SCALE GENOMIC DNA]</scope>
    <source>
        <strain evidence="1 2">BEG34</strain>
    </source>
</reference>
<evidence type="ECO:0000313" key="2">
    <source>
        <dbReference type="Proteomes" id="UP000054051"/>
    </source>
</evidence>
<dbReference type="STRING" id="1070319.CAGGBEG34_270053"/>
<sequence>MPPLTAAQKANLSSLAALPDEEIDTRDIPELSDEQWQSAVRGQFCKPTKALVTARLDRDVLEWLKSQGSGYQSRMNAILRRVMLEAQKRGAQ</sequence>
<gene>
    <name evidence="1" type="ORF">CAGGBEG34_270053</name>
</gene>
<comment type="caution">
    <text evidence="1">The sequence shown here is derived from an EMBL/GenBank/DDBJ whole genome shotgun (WGS) entry which is preliminary data.</text>
</comment>
<keyword evidence="2" id="KW-1185">Reference proteome</keyword>
<dbReference type="AlphaFoldDB" id="G2JA43"/>
<evidence type="ECO:0000313" key="1">
    <source>
        <dbReference type="EMBL" id="CCD29642.1"/>
    </source>
</evidence>
<dbReference type="InterPro" id="IPR025528">
    <property type="entry name" value="BrnA_antitoxin"/>
</dbReference>
<organism evidence="1 2">
    <name type="scientific">Candidatus Glomeribacter gigasporarum BEG34</name>
    <dbReference type="NCBI Taxonomy" id="1070319"/>
    <lineage>
        <taxon>Bacteria</taxon>
        <taxon>Pseudomonadati</taxon>
        <taxon>Pseudomonadota</taxon>
        <taxon>Betaproteobacteria</taxon>
        <taxon>Burkholderiales</taxon>
        <taxon>Burkholderiaceae</taxon>
        <taxon>Candidatus Glomeribacter</taxon>
    </lineage>
</organism>
<dbReference type="EMBL" id="CAFB01000044">
    <property type="protein sequence ID" value="CCD29642.1"/>
    <property type="molecule type" value="Genomic_DNA"/>
</dbReference>
<proteinExistence type="predicted"/>
<protein>
    <recommendedName>
        <fullName evidence="3">Cytoplasmic protein</fullName>
    </recommendedName>
</protein>
<evidence type="ECO:0008006" key="3">
    <source>
        <dbReference type="Google" id="ProtNLM"/>
    </source>
</evidence>
<dbReference type="Pfam" id="PF14384">
    <property type="entry name" value="BrnA_antitoxin"/>
    <property type="match status" value="1"/>
</dbReference>